<feature type="domain" description="Alpha-L-glutamate ligase-related protein ATP-grasp" evidence="1">
    <location>
        <begin position="83"/>
        <end position="335"/>
    </location>
</feature>
<proteinExistence type="predicted"/>
<dbReference type="AlphaFoldDB" id="A0A1Y3XM22"/>
<comment type="caution">
    <text evidence="2">The sequence shown here is derived from an EMBL/GenBank/DDBJ whole genome shotgun (WGS) entry which is preliminary data.</text>
</comment>
<protein>
    <recommendedName>
        <fullName evidence="1">Alpha-L-glutamate ligase-related protein ATP-grasp domain-containing protein</fullName>
    </recommendedName>
</protein>
<accession>A0A1Y3XM22</accession>
<dbReference type="EMBL" id="NFIE01000021">
    <property type="protein sequence ID" value="OUN86241.1"/>
    <property type="molecule type" value="Genomic_DNA"/>
</dbReference>
<name>A0A1Y3XM22_9ACTN</name>
<evidence type="ECO:0000313" key="3">
    <source>
        <dbReference type="Proteomes" id="UP000195781"/>
    </source>
</evidence>
<organism evidence="2 3">
    <name type="scientific">[Collinsella] massiliensis</name>
    <dbReference type="NCBI Taxonomy" id="1232426"/>
    <lineage>
        <taxon>Bacteria</taxon>
        <taxon>Bacillati</taxon>
        <taxon>Actinomycetota</taxon>
        <taxon>Coriobacteriia</taxon>
        <taxon>Coriobacteriales</taxon>
        <taxon>Coriobacteriaceae</taxon>
        <taxon>Enorma</taxon>
    </lineage>
</organism>
<dbReference type="RefSeq" id="WP_094335928.1">
    <property type="nucleotide sequence ID" value="NZ_NFIE01000021.1"/>
</dbReference>
<evidence type="ECO:0000259" key="1">
    <source>
        <dbReference type="Pfam" id="PF14397"/>
    </source>
</evidence>
<evidence type="ECO:0000313" key="2">
    <source>
        <dbReference type="EMBL" id="OUN86241.1"/>
    </source>
</evidence>
<dbReference type="Gene3D" id="3.30.470.20">
    <property type="entry name" value="ATP-grasp fold, B domain"/>
    <property type="match status" value="1"/>
</dbReference>
<dbReference type="InterPro" id="IPR039523">
    <property type="entry name" value="RimK-rel_E_lig_ATP-grasp"/>
</dbReference>
<dbReference type="Proteomes" id="UP000195781">
    <property type="component" value="Unassembled WGS sequence"/>
</dbReference>
<dbReference type="Pfam" id="PF14397">
    <property type="entry name" value="ATPgrasp_ST"/>
    <property type="match status" value="1"/>
</dbReference>
<reference evidence="3" key="1">
    <citation type="submission" date="2017-04" db="EMBL/GenBank/DDBJ databases">
        <title>Function of individual gut microbiota members based on whole genome sequencing of pure cultures obtained from chicken caecum.</title>
        <authorList>
            <person name="Medvecky M."/>
            <person name="Cejkova D."/>
            <person name="Polansky O."/>
            <person name="Karasova D."/>
            <person name="Kubasova T."/>
            <person name="Cizek A."/>
            <person name="Rychlik I."/>
        </authorList>
    </citation>
    <scope>NUCLEOTIDE SEQUENCE [LARGE SCALE GENOMIC DNA]</scope>
    <source>
        <strain evidence="3">An5</strain>
    </source>
</reference>
<keyword evidence="3" id="KW-1185">Reference proteome</keyword>
<gene>
    <name evidence="2" type="ORF">B5G02_08685</name>
</gene>
<sequence>MYVEELIANGFTRRMAEEWLAQVEKERCDGSFDRDEIEFAHANGFLAESVKVWDVTEENKQLYLSDYEYARLWPLNSWQRIWINDKLTLKLILAEGSFSKAMPDYYFYSQKGALVPLMNCPNVTSLASALESLGEMACKPCNGSLAQGFYKLAHSTDGFTINGRPVDVGDIERFPSAHPNYIFTEFIRPSDQFCRISPLIHTLRVVVCAPIGRDPFIAASYIRFACGSDQAANYAISGGAGEFSGLFADVDVQAGMFGNGKLVSKIETIDVDTHPESGASLTGSIDEWSDVLNLVFSVSERLRPLEWLGFDIGLTSDGPKIMEINSHPGLHYVQVFAPLLADSRVADYFAEKADALLRMDSAQQQSRALVKR</sequence>
<dbReference type="OrthoDB" id="2077809at2"/>